<evidence type="ECO:0000313" key="1">
    <source>
        <dbReference type="EMBL" id="KNC32465.1"/>
    </source>
</evidence>
<organism evidence="1 2">
    <name type="scientific">Lucilia cuprina</name>
    <name type="common">Green bottle fly</name>
    <name type="synonym">Australian sheep blowfly</name>
    <dbReference type="NCBI Taxonomy" id="7375"/>
    <lineage>
        <taxon>Eukaryota</taxon>
        <taxon>Metazoa</taxon>
        <taxon>Ecdysozoa</taxon>
        <taxon>Arthropoda</taxon>
        <taxon>Hexapoda</taxon>
        <taxon>Insecta</taxon>
        <taxon>Pterygota</taxon>
        <taxon>Neoptera</taxon>
        <taxon>Endopterygota</taxon>
        <taxon>Diptera</taxon>
        <taxon>Brachycera</taxon>
        <taxon>Muscomorpha</taxon>
        <taxon>Oestroidea</taxon>
        <taxon>Calliphoridae</taxon>
        <taxon>Luciliinae</taxon>
        <taxon>Lucilia</taxon>
    </lineage>
</organism>
<dbReference type="EMBL" id="JRES01000305">
    <property type="protein sequence ID" value="KNC32465.1"/>
    <property type="molecule type" value="Genomic_DNA"/>
</dbReference>
<sequence>MDDWLAKGMNERVTDCMVTIPNEYIYLKTTRAVEKLLSSSLEFFYATQAKRKDNSKDLQTNSIKRSTLMNDQSLRNNITLRIELPVLNIDDNGSSSKHILRIIAYKRNSYKRRQILNREILKTPELLTYQRSDGAKDQRGSIVTDLKTIEDHTCYMLVIKDSPKKEDE</sequence>
<keyword evidence="2" id="KW-1185">Reference proteome</keyword>
<dbReference type="Proteomes" id="UP000037069">
    <property type="component" value="Unassembled WGS sequence"/>
</dbReference>
<gene>
    <name evidence="1" type="ORF">FF38_00511</name>
</gene>
<proteinExistence type="predicted"/>
<name>A0A0L0CJP1_LUCCU</name>
<reference evidence="1 2" key="1">
    <citation type="journal article" date="2015" name="Nat. Commun.">
        <title>Lucilia cuprina genome unlocks parasitic fly biology to underpin future interventions.</title>
        <authorList>
            <person name="Anstead C.A."/>
            <person name="Korhonen P.K."/>
            <person name="Young N.D."/>
            <person name="Hall R.S."/>
            <person name="Jex A.R."/>
            <person name="Murali S.C."/>
            <person name="Hughes D.S."/>
            <person name="Lee S.F."/>
            <person name="Perry T."/>
            <person name="Stroehlein A.J."/>
            <person name="Ansell B.R."/>
            <person name="Breugelmans B."/>
            <person name="Hofmann A."/>
            <person name="Qu J."/>
            <person name="Dugan S."/>
            <person name="Lee S.L."/>
            <person name="Chao H."/>
            <person name="Dinh H."/>
            <person name="Han Y."/>
            <person name="Doddapaneni H.V."/>
            <person name="Worley K.C."/>
            <person name="Muzny D.M."/>
            <person name="Ioannidis P."/>
            <person name="Waterhouse R.M."/>
            <person name="Zdobnov E.M."/>
            <person name="James P.J."/>
            <person name="Bagnall N.H."/>
            <person name="Kotze A.C."/>
            <person name="Gibbs R.A."/>
            <person name="Richards S."/>
            <person name="Batterham P."/>
            <person name="Gasser R.B."/>
        </authorList>
    </citation>
    <scope>NUCLEOTIDE SEQUENCE [LARGE SCALE GENOMIC DNA]</scope>
    <source>
        <strain evidence="1 2">LS</strain>
        <tissue evidence="1">Full body</tissue>
    </source>
</reference>
<evidence type="ECO:0000313" key="2">
    <source>
        <dbReference type="Proteomes" id="UP000037069"/>
    </source>
</evidence>
<protein>
    <submittedName>
        <fullName evidence="1">Uncharacterized protein</fullName>
    </submittedName>
</protein>
<accession>A0A0L0CJP1</accession>
<comment type="caution">
    <text evidence="1">The sequence shown here is derived from an EMBL/GenBank/DDBJ whole genome shotgun (WGS) entry which is preliminary data.</text>
</comment>
<dbReference type="AlphaFoldDB" id="A0A0L0CJP1"/>